<evidence type="ECO:0000313" key="2">
    <source>
        <dbReference type="Proteomes" id="UP001056576"/>
    </source>
</evidence>
<dbReference type="EMBL" id="ON529857">
    <property type="protein sequence ID" value="USN15432.1"/>
    <property type="molecule type" value="Genomic_DNA"/>
</dbReference>
<sequence length="71" mass="8059">MHAISLRIVRVGYAGFLVERRRWFGWRAVAARSSYDAAVEEVEQLMLLHKLTNPALKTPRSVVRADSMSTS</sequence>
<evidence type="ECO:0000313" key="1">
    <source>
        <dbReference type="EMBL" id="USN15432.1"/>
    </source>
</evidence>
<name>A0A9E7SMU5_9CAUD</name>
<gene>
    <name evidence="1" type="ORF">KIKIMORA_02860</name>
</gene>
<accession>A0A9E7SMU5</accession>
<reference evidence="1 2" key="1">
    <citation type="submission" date="2022-05" db="EMBL/GenBank/DDBJ databases">
        <authorList>
            <person name="Friedrich I."/>
            <person name="Poehlein A."/>
            <person name="Schneider D."/>
            <person name="Hertel R."/>
            <person name="Daniel R."/>
        </authorList>
    </citation>
    <scope>NUCLEOTIDE SEQUENCE [LARGE SCALE GENOMIC DNA]</scope>
</reference>
<dbReference type="Proteomes" id="UP001056576">
    <property type="component" value="Segment"/>
</dbReference>
<proteinExistence type="predicted"/>
<keyword evidence="2" id="KW-1185">Reference proteome</keyword>
<organism evidence="1 2">
    <name type="scientific">Brevundimonas phage vB_BpoS-Kikimora</name>
    <dbReference type="NCBI Taxonomy" id="2948601"/>
    <lineage>
        <taxon>Viruses</taxon>
        <taxon>Duplodnaviria</taxon>
        <taxon>Heunggongvirae</taxon>
        <taxon>Uroviricota</taxon>
        <taxon>Caudoviricetes</taxon>
        <taxon>Jeanschmidtviridae</taxon>
        <taxon>Kikimoravirus</taxon>
        <taxon>Kikimoravirus kikimora</taxon>
    </lineage>
</organism>
<protein>
    <submittedName>
        <fullName evidence="1">Uncharacterized protein</fullName>
    </submittedName>
</protein>